<evidence type="ECO:0000313" key="1">
    <source>
        <dbReference type="EMBL" id="SVD22311.1"/>
    </source>
</evidence>
<name>A0A382TLG9_9ZZZZ</name>
<accession>A0A382TLG9</accession>
<sequence length="25" mass="2851">MSFLLTGNQKSRVKLNREVPDTLFG</sequence>
<protein>
    <submittedName>
        <fullName evidence="1">Uncharacterized protein</fullName>
    </submittedName>
</protein>
<gene>
    <name evidence="1" type="ORF">METZ01_LOCUS375165</name>
</gene>
<organism evidence="1">
    <name type="scientific">marine metagenome</name>
    <dbReference type="NCBI Taxonomy" id="408172"/>
    <lineage>
        <taxon>unclassified sequences</taxon>
        <taxon>metagenomes</taxon>
        <taxon>ecological metagenomes</taxon>
    </lineage>
</organism>
<feature type="non-terminal residue" evidence="1">
    <location>
        <position position="25"/>
    </location>
</feature>
<dbReference type="AlphaFoldDB" id="A0A382TLG9"/>
<dbReference type="EMBL" id="UINC01137149">
    <property type="protein sequence ID" value="SVD22311.1"/>
    <property type="molecule type" value="Genomic_DNA"/>
</dbReference>
<reference evidence="1" key="1">
    <citation type="submission" date="2018-05" db="EMBL/GenBank/DDBJ databases">
        <authorList>
            <person name="Lanie J.A."/>
            <person name="Ng W.-L."/>
            <person name="Kazmierczak K.M."/>
            <person name="Andrzejewski T.M."/>
            <person name="Davidsen T.M."/>
            <person name="Wayne K.J."/>
            <person name="Tettelin H."/>
            <person name="Glass J.I."/>
            <person name="Rusch D."/>
            <person name="Podicherti R."/>
            <person name="Tsui H.-C.T."/>
            <person name="Winkler M.E."/>
        </authorList>
    </citation>
    <scope>NUCLEOTIDE SEQUENCE</scope>
</reference>
<proteinExistence type="predicted"/>